<evidence type="ECO:0000313" key="3">
    <source>
        <dbReference type="Proteomes" id="UP000235388"/>
    </source>
</evidence>
<feature type="chain" id="PRO_5014672423" description="Secreted protein" evidence="1">
    <location>
        <begin position="24"/>
        <end position="69"/>
    </location>
</feature>
<evidence type="ECO:0000313" key="2">
    <source>
        <dbReference type="EMBL" id="PLW46865.1"/>
    </source>
</evidence>
<dbReference type="EMBL" id="PGCJ01000115">
    <property type="protein sequence ID" value="PLW46865.1"/>
    <property type="molecule type" value="Genomic_DNA"/>
</dbReference>
<keyword evidence="3" id="KW-1185">Reference proteome</keyword>
<gene>
    <name evidence="2" type="ORF">PCANC_06578</name>
</gene>
<feature type="signal peptide" evidence="1">
    <location>
        <begin position="1"/>
        <end position="23"/>
    </location>
</feature>
<name>A0A2N5VA62_9BASI</name>
<reference evidence="2 3" key="1">
    <citation type="submission" date="2017-11" db="EMBL/GenBank/DDBJ databases">
        <title>De novo assembly and phasing of dikaryotic genomes from two isolates of Puccinia coronata f. sp. avenae, the causal agent of oat crown rust.</title>
        <authorList>
            <person name="Miller M.E."/>
            <person name="Zhang Y."/>
            <person name="Omidvar V."/>
            <person name="Sperschneider J."/>
            <person name="Schwessinger B."/>
            <person name="Raley C."/>
            <person name="Palmer J.M."/>
            <person name="Garnica D."/>
            <person name="Upadhyaya N."/>
            <person name="Rathjen J."/>
            <person name="Taylor J.M."/>
            <person name="Park R.F."/>
            <person name="Dodds P.N."/>
            <person name="Hirsch C.D."/>
            <person name="Kianian S.F."/>
            <person name="Figueroa M."/>
        </authorList>
    </citation>
    <scope>NUCLEOTIDE SEQUENCE [LARGE SCALE GENOMIC DNA]</scope>
    <source>
        <strain evidence="2">12NC29</strain>
    </source>
</reference>
<dbReference type="Proteomes" id="UP000235388">
    <property type="component" value="Unassembled WGS sequence"/>
</dbReference>
<evidence type="ECO:0000256" key="1">
    <source>
        <dbReference type="SAM" id="SignalP"/>
    </source>
</evidence>
<protein>
    <recommendedName>
        <fullName evidence="4">Secreted protein</fullName>
    </recommendedName>
</protein>
<sequence length="69" mass="7581">MVIMKTMMVRVMTMMMMMTRTTTTTTTTTEHHADEDDADLDMGIADCGVGNIIVMPQSLESANNLGHEA</sequence>
<organism evidence="2 3">
    <name type="scientific">Puccinia coronata f. sp. avenae</name>
    <dbReference type="NCBI Taxonomy" id="200324"/>
    <lineage>
        <taxon>Eukaryota</taxon>
        <taxon>Fungi</taxon>
        <taxon>Dikarya</taxon>
        <taxon>Basidiomycota</taxon>
        <taxon>Pucciniomycotina</taxon>
        <taxon>Pucciniomycetes</taxon>
        <taxon>Pucciniales</taxon>
        <taxon>Pucciniaceae</taxon>
        <taxon>Puccinia</taxon>
    </lineage>
</organism>
<keyword evidence="1" id="KW-0732">Signal</keyword>
<accession>A0A2N5VA62</accession>
<comment type="caution">
    <text evidence="2">The sequence shown here is derived from an EMBL/GenBank/DDBJ whole genome shotgun (WGS) entry which is preliminary data.</text>
</comment>
<evidence type="ECO:0008006" key="4">
    <source>
        <dbReference type="Google" id="ProtNLM"/>
    </source>
</evidence>
<dbReference type="AlphaFoldDB" id="A0A2N5VA62"/>
<proteinExistence type="predicted"/>